<evidence type="ECO:0000313" key="2">
    <source>
        <dbReference type="Proteomes" id="UP000292006"/>
    </source>
</evidence>
<proteinExistence type="predicted"/>
<evidence type="ECO:0000313" key="1">
    <source>
        <dbReference type="EMBL" id="AYP70019.1"/>
    </source>
</evidence>
<keyword evidence="2" id="KW-1185">Reference proteome</keyword>
<accession>A0A455M3J6</accession>
<dbReference type="Proteomes" id="UP000292006">
    <property type="component" value="Segment"/>
</dbReference>
<organism evidence="1 2">
    <name type="scientific">Mycobacterium phage CRB2</name>
    <dbReference type="NCBI Taxonomy" id="2483623"/>
    <lineage>
        <taxon>Viruses</taxon>
        <taxon>Duplodnaviria</taxon>
        <taxon>Heunggongvirae</taxon>
        <taxon>Uroviricota</taxon>
        <taxon>Caudoviricetes</taxon>
        <taxon>Bclasvirinae</taxon>
        <taxon>Quesadillavirus</taxon>
        <taxon>Quesadillavirus CRB2</taxon>
    </lineage>
</organism>
<gene>
    <name evidence="1" type="ORF">CRB2_33</name>
</gene>
<sequence>MSTTALTPGRNPTTDPELIRSFHDRLTRLESARTMRVGDWVLSTEQATGNLIATRPGQTVLIDGQGATEVASQAVNLSGLAKKFVTPEQLQLALDGLPDSGGPIGDVIGMIESKFADLYQLLTGSGVDPLAALSKLSDFFKIELGGPVDIGRLPLLPLAHIRDIIAELLDDPDFSNPDTLAGFTDWLWDNTDGVDTPGVAKLIADGLTHTIFSNAIPVSEGDTLDVMGKAKWEGLLTSGANPIRVLVSFYNAAGAMIGAPVLAAQGGAAGTSGGVGGWQALTGSLPVPAGAVSAIQELTVTPAATGGVVKFGQASVSKSGLLPQGYVSGLLDAISGLWSGIQARIDDFLDLLDVFGGFPVGSGSGQLTDVATRISKLNPLTGAFDSAYLSNLAAIVLPNGLSQVPALGGLVDKATGALSGATQAGETIVGALVDDAEHVMSNLFDMLTANTRKVQELESQATSSSVGGRRFGINFADYPDGAFPSGLFNLTYSGPGTSVLSISGGQAVWSTAGNGYRRATMQYPTPTLTSFQVVRGTMASPPQQGTNVRIWSVGRANAAMTDFVFARGYCTGFLSYKGDIGSYIGGVEHAWASNISLTWSLDLRVVMGVGTNARRHQVLSGDTIVWDGIEPAAFQSTLDAAHMYWGAISETDGSNTPGSVAGASVVDNAPPAVIGSTFRASRRVGADTTVPSGAQKMPANFYETIDYISPDLTYTPGTNCRLTVSKQGTYLVQYRILHGQYASGSFGHGLLWKNGAIYERCGWGGNQLNLGFSVNTTLEDATYASFIVPLNPGDYIEPGMNFTANMSNTGDAATMADGSQSWFAVTRVGIA</sequence>
<reference evidence="1 2" key="1">
    <citation type="journal article" date="2019" name="PLoS ONE">
        <title>Mycobacteriophage CRB2 defines a new subcluster in mycobacteriophage classification.</title>
        <authorList>
            <person name="Suarez C.A."/>
            <person name="Franceschelli J.J."/>
            <person name="Morbidoni H.R."/>
        </authorList>
    </citation>
    <scope>NUCLEOTIDE SEQUENCE [LARGE SCALE GENOMIC DNA]</scope>
</reference>
<dbReference type="EMBL" id="MK059749">
    <property type="protein sequence ID" value="AYP70019.1"/>
    <property type="molecule type" value="Genomic_DNA"/>
</dbReference>
<protein>
    <submittedName>
        <fullName evidence="1">Minor tail protein</fullName>
    </submittedName>
</protein>
<name>A0A455M3J6_9CAUD</name>